<dbReference type="PROSITE" id="PS50082">
    <property type="entry name" value="WD_REPEATS_2"/>
    <property type="match status" value="1"/>
</dbReference>
<dbReference type="OrthoDB" id="1932312at2759"/>
<dbReference type="InterPro" id="IPR001680">
    <property type="entry name" value="WD40_rpt"/>
</dbReference>
<proteinExistence type="predicted"/>
<name>A0A0L0FQ03_9EUKA</name>
<reference evidence="4 5" key="1">
    <citation type="submission" date="2011-02" db="EMBL/GenBank/DDBJ databases">
        <title>The Genome Sequence of Sphaeroforma arctica JP610.</title>
        <authorList>
            <consortium name="The Broad Institute Genome Sequencing Platform"/>
            <person name="Russ C."/>
            <person name="Cuomo C."/>
            <person name="Young S.K."/>
            <person name="Zeng Q."/>
            <person name="Gargeya S."/>
            <person name="Alvarado L."/>
            <person name="Berlin A."/>
            <person name="Chapman S.B."/>
            <person name="Chen Z."/>
            <person name="Freedman E."/>
            <person name="Gellesch M."/>
            <person name="Goldberg J."/>
            <person name="Griggs A."/>
            <person name="Gujja S."/>
            <person name="Heilman E."/>
            <person name="Heiman D."/>
            <person name="Howarth C."/>
            <person name="Mehta T."/>
            <person name="Neiman D."/>
            <person name="Pearson M."/>
            <person name="Roberts A."/>
            <person name="Saif S."/>
            <person name="Shea T."/>
            <person name="Shenoy N."/>
            <person name="Sisk P."/>
            <person name="Stolte C."/>
            <person name="Sykes S."/>
            <person name="White J."/>
            <person name="Yandava C."/>
            <person name="Burger G."/>
            <person name="Gray M.W."/>
            <person name="Holland P.W.H."/>
            <person name="King N."/>
            <person name="Lang F.B.F."/>
            <person name="Roger A.J."/>
            <person name="Ruiz-Trillo I."/>
            <person name="Haas B."/>
            <person name="Nusbaum C."/>
            <person name="Birren B."/>
        </authorList>
    </citation>
    <scope>NUCLEOTIDE SEQUENCE [LARGE SCALE GENOMIC DNA]</scope>
    <source>
        <strain evidence="4 5">JP610</strain>
    </source>
</reference>
<dbReference type="AlphaFoldDB" id="A0A0L0FQ03"/>
<dbReference type="Proteomes" id="UP000054560">
    <property type="component" value="Unassembled WGS sequence"/>
</dbReference>
<gene>
    <name evidence="4" type="ORF">SARC_08694</name>
</gene>
<accession>A0A0L0FQ03</accession>
<dbReference type="eggNOG" id="KOG0266">
    <property type="taxonomic scope" value="Eukaryota"/>
</dbReference>
<protein>
    <submittedName>
        <fullName evidence="4">Uncharacterized protein</fullName>
    </submittedName>
</protein>
<evidence type="ECO:0000313" key="5">
    <source>
        <dbReference type="Proteomes" id="UP000054560"/>
    </source>
</evidence>
<feature type="repeat" description="WD" evidence="3">
    <location>
        <begin position="334"/>
        <end position="369"/>
    </location>
</feature>
<dbReference type="SUPFAM" id="SSF50978">
    <property type="entry name" value="WD40 repeat-like"/>
    <property type="match status" value="1"/>
</dbReference>
<dbReference type="Gene3D" id="2.130.10.10">
    <property type="entry name" value="YVTN repeat-like/Quinoprotein amine dehydrogenase"/>
    <property type="match status" value="1"/>
</dbReference>
<organism evidence="4 5">
    <name type="scientific">Sphaeroforma arctica JP610</name>
    <dbReference type="NCBI Taxonomy" id="667725"/>
    <lineage>
        <taxon>Eukaryota</taxon>
        <taxon>Ichthyosporea</taxon>
        <taxon>Ichthyophonida</taxon>
        <taxon>Sphaeroforma</taxon>
    </lineage>
</organism>
<feature type="non-terminal residue" evidence="4">
    <location>
        <position position="1"/>
    </location>
</feature>
<dbReference type="InterPro" id="IPR015943">
    <property type="entry name" value="WD40/YVTN_repeat-like_dom_sf"/>
</dbReference>
<dbReference type="PANTHER" id="PTHR19848:SF8">
    <property type="entry name" value="F-BOX AND WD REPEAT DOMAIN CONTAINING 7"/>
    <property type="match status" value="1"/>
</dbReference>
<dbReference type="PANTHER" id="PTHR19848">
    <property type="entry name" value="WD40 REPEAT PROTEIN"/>
    <property type="match status" value="1"/>
</dbReference>
<dbReference type="Pfam" id="PF00400">
    <property type="entry name" value="WD40"/>
    <property type="match status" value="2"/>
</dbReference>
<evidence type="ECO:0000256" key="3">
    <source>
        <dbReference type="PROSITE-ProRule" id="PRU00221"/>
    </source>
</evidence>
<dbReference type="GeneID" id="25909198"/>
<dbReference type="EMBL" id="KQ242402">
    <property type="protein sequence ID" value="KNC78890.1"/>
    <property type="molecule type" value="Genomic_DNA"/>
</dbReference>
<keyword evidence="2" id="KW-0677">Repeat</keyword>
<dbReference type="SMART" id="SM00320">
    <property type="entry name" value="WD40"/>
    <property type="match status" value="6"/>
</dbReference>
<dbReference type="PROSITE" id="PS50294">
    <property type="entry name" value="WD_REPEATS_REGION"/>
    <property type="match status" value="1"/>
</dbReference>
<evidence type="ECO:0000256" key="2">
    <source>
        <dbReference type="ARBA" id="ARBA00022737"/>
    </source>
</evidence>
<keyword evidence="1 3" id="KW-0853">WD repeat</keyword>
<evidence type="ECO:0000313" key="4">
    <source>
        <dbReference type="EMBL" id="KNC78890.1"/>
    </source>
</evidence>
<dbReference type="STRING" id="667725.A0A0L0FQ03"/>
<sequence>ADKHQESERAGARRVDLTEVLPAVTAEDCPVQGPFGVVDNTHIGNIVDARLVDVNDAHDPTLTKQLLCTAGVDKTVALFEIQTMEPDHIAYSRTDTLDHHKGCVVSVRTHPQMATHPYVLLCSMDKTASLYNTHTGEVVQVFPQHTKFVTVGLFSPGVGAYVVLGGSYDQTVSVHRWDVERDMYAHVHTLSFKGPVESMCFSPDGSELCVGVRNDHCMHFIDFSPTGTDKGVPNFGQLALNMNSLRDDWVSFTPMDVSYSPNGKLLLVSTDKNRLNLYQRDQMALITSFYGSSNDEYSQPRHSWDPSSRFIYQTSQDYKIYGWNVQTQQIVVTLEGHTKQVRNLSGYTSADGCFILVSCAYDSTIRLWK</sequence>
<keyword evidence="5" id="KW-1185">Reference proteome</keyword>
<evidence type="ECO:0000256" key="1">
    <source>
        <dbReference type="ARBA" id="ARBA00022574"/>
    </source>
</evidence>
<dbReference type="InterPro" id="IPR036322">
    <property type="entry name" value="WD40_repeat_dom_sf"/>
</dbReference>
<dbReference type="RefSeq" id="XP_014152792.1">
    <property type="nucleotide sequence ID" value="XM_014297317.1"/>
</dbReference>